<accession>A0A9X6ZHC4</accession>
<reference evidence="2 4" key="2">
    <citation type="submission" date="2017-09" db="EMBL/GenBank/DDBJ databases">
        <title>Large-scale bioinformatics analysis of Bacillus genomes uncovers conserved roles of natural products in bacterial physiology.</title>
        <authorList>
            <consortium name="Agbiome Team Llc"/>
            <person name="Bleich R.M."/>
            <person name="Kirk G.J."/>
            <person name="Santa Maria K.C."/>
            <person name="Allen S.E."/>
            <person name="Farag S."/>
            <person name="Shank E.A."/>
            <person name="Bowers A."/>
        </authorList>
    </citation>
    <scope>NUCLEOTIDE SEQUENCE [LARGE SCALE GENOMIC DNA]</scope>
    <source>
        <strain evidence="2 4">AFS020204</strain>
    </source>
</reference>
<organism evidence="2 4">
    <name type="scientific">Bacillus cereus</name>
    <dbReference type="NCBI Taxonomy" id="1396"/>
    <lineage>
        <taxon>Bacteria</taxon>
        <taxon>Bacillati</taxon>
        <taxon>Bacillota</taxon>
        <taxon>Bacilli</taxon>
        <taxon>Bacillales</taxon>
        <taxon>Bacillaceae</taxon>
        <taxon>Bacillus</taxon>
        <taxon>Bacillus cereus group</taxon>
    </lineage>
</organism>
<name>A0A9X6ZHC4_BACCE</name>
<dbReference type="Proteomes" id="UP000220210">
    <property type="component" value="Unassembled WGS sequence"/>
</dbReference>
<reference evidence="1 3" key="1">
    <citation type="submission" date="2015-12" db="EMBL/GenBank/DDBJ databases">
        <title>Bacillus cereus Group isolate.</title>
        <authorList>
            <person name="Kovac J."/>
        </authorList>
    </citation>
    <scope>NUCLEOTIDE SEQUENCE [LARGE SCALE GENOMIC DNA]</scope>
    <source>
        <strain evidence="1 3">FSL K6-0073</strain>
    </source>
</reference>
<sequence length="110" mass="13200">MKCRICNVDESEYLSELCKQCSYLLRMGYTEEDVKEVRSGTYKVTDYDYFVSYSYVKGNSHGFDNDLINIFEHPSEKGILWIKEVQTRIKNKYKYAEVKIINFQRFVDYK</sequence>
<dbReference type="RefSeq" id="WP_061662627.1">
    <property type="nucleotide sequence ID" value="NZ_LOMO01000001.1"/>
</dbReference>
<dbReference type="EMBL" id="LOMO01000001">
    <property type="protein sequence ID" value="KXY51291.1"/>
    <property type="molecule type" value="Genomic_DNA"/>
</dbReference>
<protein>
    <submittedName>
        <fullName evidence="2">Uncharacterized protein</fullName>
    </submittedName>
</protein>
<gene>
    <name evidence="1" type="ORF">AT268_32935</name>
    <name evidence="2" type="ORF">CN357_03205</name>
</gene>
<dbReference type="EMBL" id="NTSO01000002">
    <property type="protein sequence ID" value="PFF51719.1"/>
    <property type="molecule type" value="Genomic_DNA"/>
</dbReference>
<evidence type="ECO:0000313" key="4">
    <source>
        <dbReference type="Proteomes" id="UP000220210"/>
    </source>
</evidence>
<proteinExistence type="predicted"/>
<dbReference type="Proteomes" id="UP000075476">
    <property type="component" value="Unassembled WGS sequence"/>
</dbReference>
<evidence type="ECO:0000313" key="2">
    <source>
        <dbReference type="EMBL" id="PFF51719.1"/>
    </source>
</evidence>
<evidence type="ECO:0000313" key="3">
    <source>
        <dbReference type="Proteomes" id="UP000075476"/>
    </source>
</evidence>
<comment type="caution">
    <text evidence="2">The sequence shown here is derived from an EMBL/GenBank/DDBJ whole genome shotgun (WGS) entry which is preliminary data.</text>
</comment>
<dbReference type="AlphaFoldDB" id="A0A9X6ZHC4"/>
<evidence type="ECO:0000313" key="1">
    <source>
        <dbReference type="EMBL" id="KXY51291.1"/>
    </source>
</evidence>